<reference evidence="1" key="1">
    <citation type="journal article" date="2015" name="Nature">
        <title>Complex archaea that bridge the gap between prokaryotes and eukaryotes.</title>
        <authorList>
            <person name="Spang A."/>
            <person name="Saw J.H."/>
            <person name="Jorgensen S.L."/>
            <person name="Zaremba-Niedzwiedzka K."/>
            <person name="Martijn J."/>
            <person name="Lind A.E."/>
            <person name="van Eijk R."/>
            <person name="Schleper C."/>
            <person name="Guy L."/>
            <person name="Ettema T.J."/>
        </authorList>
    </citation>
    <scope>NUCLEOTIDE SEQUENCE</scope>
</reference>
<gene>
    <name evidence="1" type="ORF">LCGC14_0859940</name>
</gene>
<evidence type="ECO:0000313" key="1">
    <source>
        <dbReference type="EMBL" id="KKN27904.1"/>
    </source>
</evidence>
<dbReference type="EMBL" id="LAZR01002606">
    <property type="protein sequence ID" value="KKN27904.1"/>
    <property type="molecule type" value="Genomic_DNA"/>
</dbReference>
<protein>
    <submittedName>
        <fullName evidence="1">Uncharacterized protein</fullName>
    </submittedName>
</protein>
<comment type="caution">
    <text evidence="1">The sequence shown here is derived from an EMBL/GenBank/DDBJ whole genome shotgun (WGS) entry which is preliminary data.</text>
</comment>
<sequence length="87" mass="10021">METYLLELVKYAPPIVAVSLGFGYLMYRLASRHSVDQKEQNVTLATLMGNHIQHLESAVHRNSEVIQESSLVQKDTRRVLERLLDRL</sequence>
<organism evidence="1">
    <name type="scientific">marine sediment metagenome</name>
    <dbReference type="NCBI Taxonomy" id="412755"/>
    <lineage>
        <taxon>unclassified sequences</taxon>
        <taxon>metagenomes</taxon>
        <taxon>ecological metagenomes</taxon>
    </lineage>
</organism>
<proteinExistence type="predicted"/>
<dbReference type="AlphaFoldDB" id="A0A0F9PCP4"/>
<name>A0A0F9PCP4_9ZZZZ</name>
<accession>A0A0F9PCP4</accession>